<evidence type="ECO:0000313" key="1">
    <source>
        <dbReference type="EMBL" id="TBO44458.1"/>
    </source>
</evidence>
<comment type="caution">
    <text evidence="1">The sequence shown here is derived from an EMBL/GenBank/DDBJ whole genome shotgun (WGS) entry which is preliminary data.</text>
</comment>
<dbReference type="EMBL" id="SIXF01000002">
    <property type="protein sequence ID" value="TBO44458.1"/>
    <property type="molecule type" value="Genomic_DNA"/>
</dbReference>
<proteinExistence type="predicted"/>
<gene>
    <name evidence="1" type="ORF">EYS08_03895</name>
</gene>
<organism evidence="1 2">
    <name type="scientific">Pedobacter kyonggii</name>
    <dbReference type="NCBI Taxonomy" id="1926871"/>
    <lineage>
        <taxon>Bacteria</taxon>
        <taxon>Pseudomonadati</taxon>
        <taxon>Bacteroidota</taxon>
        <taxon>Sphingobacteriia</taxon>
        <taxon>Sphingobacteriales</taxon>
        <taxon>Sphingobacteriaceae</taxon>
        <taxon>Pedobacter</taxon>
    </lineage>
</organism>
<sequence>MNSKDFKTGDILFATHREIKKGYHPIVFISGNSVYDFVGGMITHEALADRNVKMKESHFEPNLEVTYDNSYLVKGLFIKSEEWGPFEKKGQLTPEGLEFALKIISELPLETFAQYFARHAYGNKI</sequence>
<name>A0A4Q9HGU0_9SPHI</name>
<keyword evidence="2" id="KW-1185">Reference proteome</keyword>
<reference evidence="1 2" key="1">
    <citation type="submission" date="2019-02" db="EMBL/GenBank/DDBJ databases">
        <title>Pedobacter kyonggii whole genome sequence analysis.</title>
        <authorList>
            <person name="Dahal R.H."/>
        </authorList>
    </citation>
    <scope>NUCLEOTIDE SEQUENCE [LARGE SCALE GENOMIC DNA]</scope>
    <source>
        <strain evidence="1 2">K-4-11-1</strain>
    </source>
</reference>
<dbReference type="RefSeq" id="WP_131028533.1">
    <property type="nucleotide sequence ID" value="NZ_SIXF01000002.1"/>
</dbReference>
<dbReference type="AlphaFoldDB" id="A0A4Q9HGU0"/>
<dbReference type="OrthoDB" id="1375729at2"/>
<protein>
    <submittedName>
        <fullName evidence="1">Uncharacterized protein</fullName>
    </submittedName>
</protein>
<accession>A0A4Q9HGU0</accession>
<evidence type="ECO:0000313" key="2">
    <source>
        <dbReference type="Proteomes" id="UP000291819"/>
    </source>
</evidence>
<dbReference type="Proteomes" id="UP000291819">
    <property type="component" value="Unassembled WGS sequence"/>
</dbReference>